<evidence type="ECO:0000256" key="5">
    <source>
        <dbReference type="ARBA" id="ARBA00022813"/>
    </source>
</evidence>
<dbReference type="NCBIfam" id="TIGR00535">
    <property type="entry name" value="SAM_DCase"/>
    <property type="match status" value="1"/>
</dbReference>
<protein>
    <recommendedName>
        <fullName evidence="13">S-adenosylmethionine decarboxylase proenzyme</fullName>
        <ecNumber evidence="13">4.1.1.50</ecNumber>
    </recommendedName>
</protein>
<keyword evidence="11 13" id="KW-0670">Pyruvate</keyword>
<keyword evidence="5" id="KW-0068">Autocatalytic cleavage</keyword>
<gene>
    <name evidence="14" type="ORF">PEVE_00000522</name>
</gene>
<evidence type="ECO:0000256" key="11">
    <source>
        <dbReference type="ARBA" id="ARBA00023317"/>
    </source>
</evidence>
<evidence type="ECO:0000256" key="13">
    <source>
        <dbReference type="PIRNR" id="PIRNR001355"/>
    </source>
</evidence>
<sequence>MESVGFFEGPEKLMEVWWQPVLEADRARADLRYISREKWSNLLTLVNCTIISEKRNEDMTAYLLSESSLFVSRTRVILKTCGQTALLYCIKPLLELAATECGLTEVQDFFYSRMNYLAPSLQPAPHQTFEQEVQWLDKLFSDGAGYALGRLNGQDTWYLYTLDNILPGVSEPDQTLEILMLDLDREVMNKFYKSKYSDADEVTKETGISEFLPGAVIDAALFEPCGYSANGLLDMLALGNNNVITPEWFPTMEHLRESYFNIHITPQPECSYVSFETNIKMSSYKELISRVLEAFKPGRFLMTLFANEGAPCGFSYKTFQEGSIAGYKRNDLQLSQMKMYNLTYGHYEKI</sequence>
<comment type="cofactor">
    <cofactor evidence="13">
        <name>pyruvate</name>
        <dbReference type="ChEBI" id="CHEBI:15361"/>
    </cofactor>
    <text evidence="13">Binds 1 pyruvoyl group covalently per subunit.</text>
</comment>
<dbReference type="EMBL" id="CALNXI010000102">
    <property type="protein sequence ID" value="CAH3018991.1"/>
    <property type="molecule type" value="Genomic_DNA"/>
</dbReference>
<dbReference type="Pfam" id="PF01536">
    <property type="entry name" value="SAM_decarbox"/>
    <property type="match status" value="1"/>
</dbReference>
<comment type="similarity">
    <text evidence="2 13">Belongs to the eukaryotic AdoMetDC family.</text>
</comment>
<evidence type="ECO:0000256" key="12">
    <source>
        <dbReference type="ARBA" id="ARBA00048112"/>
    </source>
</evidence>
<evidence type="ECO:0000256" key="4">
    <source>
        <dbReference type="ARBA" id="ARBA00022793"/>
    </source>
</evidence>
<dbReference type="PIRSF" id="PIRSF001355">
    <property type="entry name" value="S-AdenosylMet_decarboxylase"/>
    <property type="match status" value="1"/>
</dbReference>
<evidence type="ECO:0000256" key="2">
    <source>
        <dbReference type="ARBA" id="ARBA00008466"/>
    </source>
</evidence>
<dbReference type="PROSITE" id="PS01336">
    <property type="entry name" value="ADOMETDC"/>
    <property type="match status" value="1"/>
</dbReference>
<dbReference type="InterPro" id="IPR016067">
    <property type="entry name" value="S-AdoMet_deCO2ase_core"/>
</dbReference>
<proteinExistence type="inferred from homology"/>
<reference evidence="14 15" key="1">
    <citation type="submission" date="2022-05" db="EMBL/GenBank/DDBJ databases">
        <authorList>
            <consortium name="Genoscope - CEA"/>
            <person name="William W."/>
        </authorList>
    </citation>
    <scope>NUCLEOTIDE SEQUENCE [LARGE SCALE GENOMIC DNA]</scope>
</reference>
<organism evidence="14 15">
    <name type="scientific">Porites evermanni</name>
    <dbReference type="NCBI Taxonomy" id="104178"/>
    <lineage>
        <taxon>Eukaryota</taxon>
        <taxon>Metazoa</taxon>
        <taxon>Cnidaria</taxon>
        <taxon>Anthozoa</taxon>
        <taxon>Hexacorallia</taxon>
        <taxon>Scleractinia</taxon>
        <taxon>Fungiina</taxon>
        <taxon>Poritidae</taxon>
        <taxon>Porites</taxon>
    </lineage>
</organism>
<keyword evidence="4 13" id="KW-0210">Decarboxylase</keyword>
<comment type="pathway">
    <text evidence="1 13">Amine and polyamine biosynthesis; S-adenosylmethioninamine biosynthesis; S-adenosylmethioninamine from S-adenosyl-L-methionine: step 1/1.</text>
</comment>
<comment type="catalytic activity">
    <reaction evidence="12 13">
        <text>S-adenosyl-L-methionine + H(+) = S-adenosyl 3-(methylsulfanyl)propylamine + CO2</text>
        <dbReference type="Rhea" id="RHEA:15981"/>
        <dbReference type="ChEBI" id="CHEBI:15378"/>
        <dbReference type="ChEBI" id="CHEBI:16526"/>
        <dbReference type="ChEBI" id="CHEBI:57443"/>
        <dbReference type="ChEBI" id="CHEBI:59789"/>
        <dbReference type="EC" id="4.1.1.50"/>
    </reaction>
</comment>
<keyword evidence="6 13" id="KW-0745">Spermidine biosynthesis</keyword>
<keyword evidence="10 13" id="KW-0704">Schiff base</keyword>
<evidence type="ECO:0000256" key="7">
    <source>
        <dbReference type="ARBA" id="ARBA00023115"/>
    </source>
</evidence>
<dbReference type="InterPro" id="IPR018166">
    <property type="entry name" value="S-AdoMet_deCO2ase_CS"/>
</dbReference>
<dbReference type="PANTHER" id="PTHR11570:SF0">
    <property type="entry name" value="S-ADENOSYLMETHIONINE DECARBOXYLASE PROENZYME"/>
    <property type="match status" value="1"/>
</dbReference>
<keyword evidence="9 13" id="KW-0456">Lyase</keyword>
<name>A0ABN8LU41_9CNID</name>
<comment type="caution">
    <text evidence="14">The sequence shown here is derived from an EMBL/GenBank/DDBJ whole genome shotgun (WGS) entry which is preliminary data.</text>
</comment>
<keyword evidence="15" id="KW-1185">Reference proteome</keyword>
<evidence type="ECO:0000313" key="15">
    <source>
        <dbReference type="Proteomes" id="UP001159427"/>
    </source>
</evidence>
<evidence type="ECO:0000256" key="8">
    <source>
        <dbReference type="ARBA" id="ARBA00023145"/>
    </source>
</evidence>
<dbReference type="PANTHER" id="PTHR11570">
    <property type="entry name" value="S-ADENOSYLMETHIONINE DECARBOXYLASE"/>
    <property type="match status" value="1"/>
</dbReference>
<dbReference type="InterPro" id="IPR001985">
    <property type="entry name" value="S-AdoMet_decarboxylase_euk"/>
</dbReference>
<keyword evidence="7 13" id="KW-0620">Polyamine biosynthesis</keyword>
<evidence type="ECO:0000256" key="10">
    <source>
        <dbReference type="ARBA" id="ARBA00023270"/>
    </source>
</evidence>
<dbReference type="EC" id="4.1.1.50" evidence="13"/>
<evidence type="ECO:0000256" key="1">
    <source>
        <dbReference type="ARBA" id="ARBA00004911"/>
    </source>
</evidence>
<evidence type="ECO:0000256" key="6">
    <source>
        <dbReference type="ARBA" id="ARBA00023066"/>
    </source>
</evidence>
<evidence type="ECO:0000313" key="14">
    <source>
        <dbReference type="EMBL" id="CAH3018991.1"/>
    </source>
</evidence>
<dbReference type="SUPFAM" id="SSF56276">
    <property type="entry name" value="S-adenosylmethionine decarboxylase"/>
    <property type="match status" value="1"/>
</dbReference>
<accession>A0ABN8LU41</accession>
<evidence type="ECO:0000256" key="9">
    <source>
        <dbReference type="ARBA" id="ARBA00023239"/>
    </source>
</evidence>
<dbReference type="InterPro" id="IPR048283">
    <property type="entry name" value="AdoMetDC-like"/>
</dbReference>
<keyword evidence="8 13" id="KW-0865">Zymogen</keyword>
<evidence type="ECO:0000256" key="3">
    <source>
        <dbReference type="ARBA" id="ARBA00022691"/>
    </source>
</evidence>
<dbReference type="Proteomes" id="UP001159427">
    <property type="component" value="Unassembled WGS sequence"/>
</dbReference>
<keyword evidence="3 13" id="KW-0949">S-adenosyl-L-methionine</keyword>
<dbReference type="Gene3D" id="3.60.90.10">
    <property type="entry name" value="S-adenosylmethionine decarboxylase"/>
    <property type="match status" value="1"/>
</dbReference>